<dbReference type="EMBL" id="SDKM01000025">
    <property type="protein sequence ID" value="RYP84243.1"/>
    <property type="molecule type" value="Genomic_DNA"/>
</dbReference>
<organism evidence="3 4">
    <name type="scientific">Nocardioides guangzhouensis</name>
    <dbReference type="NCBI Taxonomy" id="2497878"/>
    <lineage>
        <taxon>Bacteria</taxon>
        <taxon>Bacillati</taxon>
        <taxon>Actinomycetota</taxon>
        <taxon>Actinomycetes</taxon>
        <taxon>Propionibacteriales</taxon>
        <taxon>Nocardioidaceae</taxon>
        <taxon>Nocardioides</taxon>
    </lineage>
</organism>
<dbReference type="GO" id="GO:0015074">
    <property type="term" value="P:DNA integration"/>
    <property type="evidence" value="ECO:0007669"/>
    <property type="project" value="InterPro"/>
</dbReference>
<dbReference type="GO" id="GO:0003677">
    <property type="term" value="F:DNA binding"/>
    <property type="evidence" value="ECO:0007669"/>
    <property type="project" value="InterPro"/>
</dbReference>
<dbReference type="InterPro" id="IPR002104">
    <property type="entry name" value="Integrase_catalytic"/>
</dbReference>
<dbReference type="InterPro" id="IPR013762">
    <property type="entry name" value="Integrase-like_cat_sf"/>
</dbReference>
<reference evidence="3 4" key="1">
    <citation type="submission" date="2019-01" db="EMBL/GenBank/DDBJ databases">
        <title>Nocardioides guangzhouensis sp. nov., an actinobacterium isolated from soil.</title>
        <authorList>
            <person name="Fu Y."/>
            <person name="Cai Y."/>
            <person name="Lin Z."/>
            <person name="Chen P."/>
        </authorList>
    </citation>
    <scope>NUCLEOTIDE SEQUENCE [LARGE SCALE GENOMIC DNA]</scope>
    <source>
        <strain evidence="3 4">130</strain>
    </source>
</reference>
<dbReference type="OrthoDB" id="3751866at2"/>
<comment type="caution">
    <text evidence="3">The sequence shown here is derived from an EMBL/GenBank/DDBJ whole genome shotgun (WGS) entry which is preliminary data.</text>
</comment>
<keyword evidence="1" id="KW-0233">DNA recombination</keyword>
<dbReference type="Pfam" id="PF12728">
    <property type="entry name" value="HTH_17"/>
    <property type="match status" value="1"/>
</dbReference>
<evidence type="ECO:0000313" key="4">
    <source>
        <dbReference type="Proteomes" id="UP000295198"/>
    </source>
</evidence>
<evidence type="ECO:0000256" key="1">
    <source>
        <dbReference type="ARBA" id="ARBA00023172"/>
    </source>
</evidence>
<dbReference type="Proteomes" id="UP000295198">
    <property type="component" value="Unassembled WGS sequence"/>
</dbReference>
<dbReference type="InterPro" id="IPR011010">
    <property type="entry name" value="DNA_brk_join_enz"/>
</dbReference>
<proteinExistence type="predicted"/>
<dbReference type="Gene3D" id="1.10.443.10">
    <property type="entry name" value="Intergrase catalytic core"/>
    <property type="match status" value="1"/>
</dbReference>
<dbReference type="PROSITE" id="PS51898">
    <property type="entry name" value="TYR_RECOMBINASE"/>
    <property type="match status" value="1"/>
</dbReference>
<dbReference type="GO" id="GO:0006310">
    <property type="term" value="P:DNA recombination"/>
    <property type="evidence" value="ECO:0007669"/>
    <property type="project" value="UniProtKB-KW"/>
</dbReference>
<name>A0A4Q4Z8U5_9ACTN</name>
<dbReference type="RefSeq" id="WP_134719205.1">
    <property type="nucleotide sequence ID" value="NZ_SDKM01000025.1"/>
</dbReference>
<dbReference type="SUPFAM" id="SSF56349">
    <property type="entry name" value="DNA breaking-rejoining enzymes"/>
    <property type="match status" value="1"/>
</dbReference>
<sequence>MSTHPGNLRPTRAGTWEASLPKAIGARERQGYTFKARQDALDWLVRGDGARRSGQPLPVPSPELLSQKRRAGTEFAKVAADWHREVYLEDFRADAVRAEAVKAGIRRIDTFFKRHDLHLETFSRQNERDLYRWLLDGDPTPCAELPDGVHPDDLVTRAEALAIPGMASLSTFKTRLREDDIRPAVTAPVQKFRIADLYDPAARLVTARRGATPTEGETRGPLKRSTARNTRWVLLAVLEHARQSGIQVPPNVGNAKLPGKPGIKKKERVVAASLQDCARVAGHLHVVHQLALWLMRTLGLRISEAFGIHLTDITDHGPGKPGVLRIWKQGGRAFKFTNAEGQVVVADSKDQLKNLRSVRLVVVPPSLMDLIRLVIRVFHVDENGLERDGARLIPGLKARDKSGAGSFRRQLALAAKAEGIRCSADKDEIEGKFRLPTPHYLRKSLVTDLEVGKVKKSHIQSAIGHRPSAALVHTTYTLEDRSLKKLRKISQLMQQSIISDLGTLQVPTTQRCTTGNHPALAQDAARIDALLLDAGWLILPEVDGEATFTTAEVAEALGRTEQTVAGRIRAGELPAVRYQGGYLIRESDFLAELERVAGQVSLKDLAAEVLRDYDVVRHYIRRAGLALEEFTARDAHAPVDTAENVRLYFKEQDALLQRATRLSTLAKEIGVSVAMLDTRIRKGLLVEDPVREHGGLRMVTNESAEATRTFFARVRRR</sequence>
<feature type="domain" description="Tyr recombinase" evidence="2">
    <location>
        <begin position="259"/>
        <end position="491"/>
    </location>
</feature>
<accession>A0A4Q4Z8U5</accession>
<protein>
    <submittedName>
        <fullName evidence="3">Helix-turn-helix domain-containing protein</fullName>
    </submittedName>
</protein>
<dbReference type="InterPro" id="IPR041657">
    <property type="entry name" value="HTH_17"/>
</dbReference>
<dbReference type="AlphaFoldDB" id="A0A4Q4Z8U5"/>
<keyword evidence="4" id="KW-1185">Reference proteome</keyword>
<evidence type="ECO:0000313" key="3">
    <source>
        <dbReference type="EMBL" id="RYP84243.1"/>
    </source>
</evidence>
<gene>
    <name evidence="3" type="ORF">EKO23_16415</name>
</gene>
<evidence type="ECO:0000259" key="2">
    <source>
        <dbReference type="PROSITE" id="PS51898"/>
    </source>
</evidence>